<dbReference type="RefSeq" id="WP_119539589.1">
    <property type="nucleotide sequence ID" value="NZ_QYRN01000004.1"/>
</dbReference>
<dbReference type="SUPFAM" id="SSF53850">
    <property type="entry name" value="Periplasmic binding protein-like II"/>
    <property type="match status" value="1"/>
</dbReference>
<evidence type="ECO:0000313" key="7">
    <source>
        <dbReference type="Proteomes" id="UP000265750"/>
    </source>
</evidence>
<protein>
    <submittedName>
        <fullName evidence="6">ABC transporter substrate-binding protein</fullName>
    </submittedName>
</protein>
<proteinExistence type="inferred from homology"/>
<evidence type="ECO:0000256" key="4">
    <source>
        <dbReference type="ARBA" id="ARBA00022729"/>
    </source>
</evidence>
<evidence type="ECO:0000256" key="3">
    <source>
        <dbReference type="ARBA" id="ARBA00022448"/>
    </source>
</evidence>
<evidence type="ECO:0000313" key="6">
    <source>
        <dbReference type="EMBL" id="RIY01409.1"/>
    </source>
</evidence>
<name>A0A3A1WJS7_9HYPH</name>
<evidence type="ECO:0000256" key="1">
    <source>
        <dbReference type="ARBA" id="ARBA00004418"/>
    </source>
</evidence>
<dbReference type="GO" id="GO:0030288">
    <property type="term" value="C:outer membrane-bounded periplasmic space"/>
    <property type="evidence" value="ECO:0007669"/>
    <property type="project" value="UniProtKB-ARBA"/>
</dbReference>
<comment type="similarity">
    <text evidence="2">Belongs to the bacterial solute-binding protein 5 family.</text>
</comment>
<comment type="subcellular location">
    <subcellularLocation>
        <location evidence="1">Periplasm</location>
    </subcellularLocation>
</comment>
<dbReference type="PANTHER" id="PTHR30290:SF9">
    <property type="entry name" value="OLIGOPEPTIDE-BINDING PROTEIN APPA"/>
    <property type="match status" value="1"/>
</dbReference>
<keyword evidence="7" id="KW-1185">Reference proteome</keyword>
<dbReference type="Proteomes" id="UP000265750">
    <property type="component" value="Unassembled WGS sequence"/>
</dbReference>
<dbReference type="GO" id="GO:1904680">
    <property type="term" value="F:peptide transmembrane transporter activity"/>
    <property type="evidence" value="ECO:0007669"/>
    <property type="project" value="TreeGrafter"/>
</dbReference>
<evidence type="ECO:0000259" key="5">
    <source>
        <dbReference type="Pfam" id="PF00496"/>
    </source>
</evidence>
<dbReference type="PANTHER" id="PTHR30290">
    <property type="entry name" value="PERIPLASMIC BINDING COMPONENT OF ABC TRANSPORTER"/>
    <property type="match status" value="1"/>
</dbReference>
<dbReference type="PROSITE" id="PS51318">
    <property type="entry name" value="TAT"/>
    <property type="match status" value="1"/>
</dbReference>
<sequence>MSAPTLDRRHLLKLTIGGMATLSLAGLPGRAFAQTDAIRIALAAPPTTVDPHLQSNAPNNALATHIFDSVVVNDPRSQSVPGLASSWTVLDDTRWEFQLREGVVFSDGTPFTAEDVIASLDRATTIESTSSFRTYTRSIKSATAGEGNKLLIETNAPDPLLPNSLSRIRIVSAQHKDAPSADFNSGKAAIGTGPFVLAEYVPGNRVVLMRNDRYWGDKFPWARVEMQIVSDEAARLAALLSGDFDLIEEMPYQGIRNVEASDRFHVIRGTSSRVVYLAMDQARDVSPFVLSKSGAPLDRNPLKDAKVRKALSLAINRKAIAERVMEGNAEPASQFLPKGEPGTSPEIDVDPYDPEAAKALLAEAGYPDGFRLTIHGPNDRYVNDAKIVQAVAQMFTRIGVATAVDVMPWSVYSAKNSRAEFSLSLSSWGVNTGETSNPMTAIVATPDKEKGLGASNSGRYSNPKVDEMLAEAKSIIDDARRNALLSEISTVVFGEHAILPLHYEAVVVGAKKTIDYTTRADQYTLAMGIRQS</sequence>
<dbReference type="OrthoDB" id="8144963at2"/>
<dbReference type="AlphaFoldDB" id="A0A3A1WJS7"/>
<reference evidence="7" key="1">
    <citation type="submission" date="2018-09" db="EMBL/GenBank/DDBJ databases">
        <authorList>
            <person name="Tuo L."/>
        </authorList>
    </citation>
    <scope>NUCLEOTIDE SEQUENCE [LARGE SCALE GENOMIC DNA]</scope>
    <source>
        <strain evidence="7">M2BS4Y-1</strain>
    </source>
</reference>
<dbReference type="InterPro" id="IPR039424">
    <property type="entry name" value="SBP_5"/>
</dbReference>
<evidence type="ECO:0000256" key="2">
    <source>
        <dbReference type="ARBA" id="ARBA00005695"/>
    </source>
</evidence>
<dbReference type="Gene3D" id="3.90.76.10">
    <property type="entry name" value="Dipeptide-binding Protein, Domain 1"/>
    <property type="match status" value="1"/>
</dbReference>
<dbReference type="InterPro" id="IPR030678">
    <property type="entry name" value="Peptide/Ni-bd"/>
</dbReference>
<dbReference type="GO" id="GO:0015833">
    <property type="term" value="P:peptide transport"/>
    <property type="evidence" value="ECO:0007669"/>
    <property type="project" value="TreeGrafter"/>
</dbReference>
<dbReference type="GO" id="GO:0043190">
    <property type="term" value="C:ATP-binding cassette (ABC) transporter complex"/>
    <property type="evidence" value="ECO:0007669"/>
    <property type="project" value="InterPro"/>
</dbReference>
<dbReference type="Gene3D" id="3.40.190.10">
    <property type="entry name" value="Periplasmic binding protein-like II"/>
    <property type="match status" value="1"/>
</dbReference>
<dbReference type="InterPro" id="IPR000914">
    <property type="entry name" value="SBP_5_dom"/>
</dbReference>
<dbReference type="PIRSF" id="PIRSF002741">
    <property type="entry name" value="MppA"/>
    <property type="match status" value="1"/>
</dbReference>
<organism evidence="6 7">
    <name type="scientific">Aureimonas flava</name>
    <dbReference type="NCBI Taxonomy" id="2320271"/>
    <lineage>
        <taxon>Bacteria</taxon>
        <taxon>Pseudomonadati</taxon>
        <taxon>Pseudomonadota</taxon>
        <taxon>Alphaproteobacteria</taxon>
        <taxon>Hyphomicrobiales</taxon>
        <taxon>Aurantimonadaceae</taxon>
        <taxon>Aureimonas</taxon>
    </lineage>
</organism>
<keyword evidence="3" id="KW-0813">Transport</keyword>
<feature type="domain" description="Solute-binding protein family 5" evidence="5">
    <location>
        <begin position="80"/>
        <end position="445"/>
    </location>
</feature>
<dbReference type="InterPro" id="IPR006311">
    <property type="entry name" value="TAT_signal"/>
</dbReference>
<dbReference type="Pfam" id="PF00496">
    <property type="entry name" value="SBP_bac_5"/>
    <property type="match status" value="1"/>
</dbReference>
<comment type="caution">
    <text evidence="6">The sequence shown here is derived from an EMBL/GenBank/DDBJ whole genome shotgun (WGS) entry which is preliminary data.</text>
</comment>
<accession>A0A3A1WJS7</accession>
<dbReference type="EMBL" id="QYRN01000004">
    <property type="protein sequence ID" value="RIY01409.1"/>
    <property type="molecule type" value="Genomic_DNA"/>
</dbReference>
<keyword evidence="4" id="KW-0732">Signal</keyword>
<gene>
    <name evidence="6" type="ORF">D3218_08610</name>
</gene>
<dbReference type="CDD" id="cd08498">
    <property type="entry name" value="PBP2_NikA_DppA_OppA_like_2"/>
    <property type="match status" value="1"/>
</dbReference>
<dbReference type="Gene3D" id="3.10.105.10">
    <property type="entry name" value="Dipeptide-binding Protein, Domain 3"/>
    <property type="match status" value="1"/>
</dbReference>